<protein>
    <submittedName>
        <fullName evidence="1">Uncharacterized protein</fullName>
    </submittedName>
</protein>
<sequence length="109" mass="11602">MQIVAVAVEVHRRRESETGRGGCGGERGHIVLIENGPPGGAEWQIAPEVVRDGCAGRRRESLVNDACCVNALALMGQSGSVPVAHLRAAIEDRSPISMLKYVRSAGQRT</sequence>
<keyword evidence="2" id="KW-1185">Reference proteome</keyword>
<proteinExistence type="predicted"/>
<evidence type="ECO:0000313" key="1">
    <source>
        <dbReference type="EMBL" id="GAA2018065.1"/>
    </source>
</evidence>
<comment type="caution">
    <text evidence="1">The sequence shown here is derived from an EMBL/GenBank/DDBJ whole genome shotgun (WGS) entry which is preliminary data.</text>
</comment>
<evidence type="ECO:0000313" key="2">
    <source>
        <dbReference type="Proteomes" id="UP001500751"/>
    </source>
</evidence>
<accession>A0ABN2TSI5</accession>
<dbReference type="Proteomes" id="UP001500751">
    <property type="component" value="Unassembled WGS sequence"/>
</dbReference>
<name>A0ABN2TSI5_9ACTN</name>
<organism evidence="1 2">
    <name type="scientific">Catenulispora yoronensis</name>
    <dbReference type="NCBI Taxonomy" id="450799"/>
    <lineage>
        <taxon>Bacteria</taxon>
        <taxon>Bacillati</taxon>
        <taxon>Actinomycetota</taxon>
        <taxon>Actinomycetes</taxon>
        <taxon>Catenulisporales</taxon>
        <taxon>Catenulisporaceae</taxon>
        <taxon>Catenulispora</taxon>
    </lineage>
</organism>
<dbReference type="EMBL" id="BAAAQN010000005">
    <property type="protein sequence ID" value="GAA2018065.1"/>
    <property type="molecule type" value="Genomic_DNA"/>
</dbReference>
<gene>
    <name evidence="1" type="ORF">GCM10009839_12660</name>
</gene>
<reference evidence="1 2" key="1">
    <citation type="journal article" date="2019" name="Int. J. Syst. Evol. Microbiol.">
        <title>The Global Catalogue of Microorganisms (GCM) 10K type strain sequencing project: providing services to taxonomists for standard genome sequencing and annotation.</title>
        <authorList>
            <consortium name="The Broad Institute Genomics Platform"/>
            <consortium name="The Broad Institute Genome Sequencing Center for Infectious Disease"/>
            <person name="Wu L."/>
            <person name="Ma J."/>
        </authorList>
    </citation>
    <scope>NUCLEOTIDE SEQUENCE [LARGE SCALE GENOMIC DNA]</scope>
    <source>
        <strain evidence="1 2">JCM 16014</strain>
    </source>
</reference>